<feature type="compositionally biased region" description="Polar residues" evidence="2">
    <location>
        <begin position="208"/>
        <end position="223"/>
    </location>
</feature>
<feature type="compositionally biased region" description="Polar residues" evidence="2">
    <location>
        <begin position="151"/>
        <end position="172"/>
    </location>
</feature>
<dbReference type="PANTHER" id="PTHR22741">
    <property type="entry name" value="P140CAP/SNIP-RELATED"/>
    <property type="match status" value="1"/>
</dbReference>
<proteinExistence type="predicted"/>
<accession>A0A166HV66</accession>
<feature type="region of interest" description="Disordered" evidence="2">
    <location>
        <begin position="125"/>
        <end position="353"/>
    </location>
</feature>
<feature type="compositionally biased region" description="Polar residues" evidence="2">
    <location>
        <begin position="188"/>
        <end position="199"/>
    </location>
</feature>
<organism evidence="4 5">
    <name type="scientific">Sistotremastrum suecicum HHB10207 ss-3</name>
    <dbReference type="NCBI Taxonomy" id="1314776"/>
    <lineage>
        <taxon>Eukaryota</taxon>
        <taxon>Fungi</taxon>
        <taxon>Dikarya</taxon>
        <taxon>Basidiomycota</taxon>
        <taxon>Agaricomycotina</taxon>
        <taxon>Agaricomycetes</taxon>
        <taxon>Sistotremastrales</taxon>
        <taxon>Sistotremastraceae</taxon>
        <taxon>Sistotremastrum</taxon>
    </lineage>
</organism>
<gene>
    <name evidence="4" type="ORF">SISSUDRAFT_1029988</name>
</gene>
<dbReference type="InterPro" id="IPR051825">
    <property type="entry name" value="SRCIN1"/>
</dbReference>
<feature type="compositionally biased region" description="Low complexity" evidence="2">
    <location>
        <begin position="230"/>
        <end position="243"/>
    </location>
</feature>
<keyword evidence="1" id="KW-0175">Coiled coil</keyword>
<feature type="region of interest" description="Disordered" evidence="2">
    <location>
        <begin position="610"/>
        <end position="630"/>
    </location>
</feature>
<evidence type="ECO:0000313" key="4">
    <source>
        <dbReference type="EMBL" id="KZT43112.1"/>
    </source>
</evidence>
<dbReference type="Gene3D" id="1.20.58.1540">
    <property type="entry name" value="Actin interacting protein 3, C-terminal domain"/>
    <property type="match status" value="1"/>
</dbReference>
<dbReference type="AlphaFoldDB" id="A0A166HV66"/>
<dbReference type="PANTHER" id="PTHR22741:SF10">
    <property type="entry name" value="COILED-COIL DOMAIN-CONTAINING PROTEIN CG32809"/>
    <property type="match status" value="1"/>
</dbReference>
<evidence type="ECO:0000313" key="5">
    <source>
        <dbReference type="Proteomes" id="UP000076798"/>
    </source>
</evidence>
<feature type="compositionally biased region" description="Pro residues" evidence="2">
    <location>
        <begin position="311"/>
        <end position="322"/>
    </location>
</feature>
<name>A0A166HV66_9AGAM</name>
<dbReference type="EMBL" id="KV428009">
    <property type="protein sequence ID" value="KZT43112.1"/>
    <property type="molecule type" value="Genomic_DNA"/>
</dbReference>
<dbReference type="InterPro" id="IPR056279">
    <property type="entry name" value="Aip3p_Bud6_N"/>
</dbReference>
<feature type="region of interest" description="Disordered" evidence="2">
    <location>
        <begin position="937"/>
        <end position="964"/>
    </location>
</feature>
<dbReference type="GO" id="GO:0030010">
    <property type="term" value="P:establishment of cell polarity"/>
    <property type="evidence" value="ECO:0007669"/>
    <property type="project" value="TreeGrafter"/>
</dbReference>
<dbReference type="Pfam" id="PF03915">
    <property type="entry name" value="AIP3"/>
    <property type="match status" value="1"/>
</dbReference>
<reference evidence="4 5" key="1">
    <citation type="journal article" date="2016" name="Mol. Biol. Evol.">
        <title>Comparative Genomics of Early-Diverging Mushroom-Forming Fungi Provides Insights into the Origins of Lignocellulose Decay Capabilities.</title>
        <authorList>
            <person name="Nagy L.G."/>
            <person name="Riley R."/>
            <person name="Tritt A."/>
            <person name="Adam C."/>
            <person name="Daum C."/>
            <person name="Floudas D."/>
            <person name="Sun H."/>
            <person name="Yadav J.S."/>
            <person name="Pangilinan J."/>
            <person name="Larsson K.H."/>
            <person name="Matsuura K."/>
            <person name="Barry K."/>
            <person name="Labutti K."/>
            <person name="Kuo R."/>
            <person name="Ohm R.A."/>
            <person name="Bhattacharya S.S."/>
            <person name="Shirouzu T."/>
            <person name="Yoshinaga Y."/>
            <person name="Martin F.M."/>
            <person name="Grigoriev I.V."/>
            <person name="Hibbett D.S."/>
        </authorList>
    </citation>
    <scope>NUCLEOTIDE SEQUENCE [LARGE SCALE GENOMIC DNA]</scope>
    <source>
        <strain evidence="4 5">HHB10207 ss-3</strain>
    </source>
</reference>
<evidence type="ECO:0000256" key="1">
    <source>
        <dbReference type="ARBA" id="ARBA00023054"/>
    </source>
</evidence>
<feature type="region of interest" description="Disordered" evidence="2">
    <location>
        <begin position="420"/>
        <end position="499"/>
    </location>
</feature>
<dbReference type="Proteomes" id="UP000076798">
    <property type="component" value="Unassembled WGS sequence"/>
</dbReference>
<feature type="compositionally biased region" description="Basic and acidic residues" evidence="2">
    <location>
        <begin position="941"/>
        <end position="952"/>
    </location>
</feature>
<protein>
    <submittedName>
        <fullName evidence="4">AIP3-domain-containing protein</fullName>
    </submittedName>
</protein>
<feature type="compositionally biased region" description="Low complexity" evidence="2">
    <location>
        <begin position="141"/>
        <end position="150"/>
    </location>
</feature>
<feature type="compositionally biased region" description="Polar residues" evidence="2">
    <location>
        <begin position="618"/>
        <end position="630"/>
    </location>
</feature>
<feature type="compositionally biased region" description="Pro residues" evidence="2">
    <location>
        <begin position="272"/>
        <end position="281"/>
    </location>
</feature>
<feature type="region of interest" description="Disordered" evidence="2">
    <location>
        <begin position="645"/>
        <end position="667"/>
    </location>
</feature>
<evidence type="ECO:0000259" key="3">
    <source>
        <dbReference type="SMART" id="SM00806"/>
    </source>
</evidence>
<dbReference type="InterPro" id="IPR022782">
    <property type="entry name" value="AIP3-like_C"/>
</dbReference>
<dbReference type="GO" id="GO:0051286">
    <property type="term" value="C:cell tip"/>
    <property type="evidence" value="ECO:0007669"/>
    <property type="project" value="TreeGrafter"/>
</dbReference>
<feature type="compositionally biased region" description="Polar residues" evidence="2">
    <location>
        <begin position="657"/>
        <end position="667"/>
    </location>
</feature>
<evidence type="ECO:0000256" key="2">
    <source>
        <dbReference type="SAM" id="MobiDB-lite"/>
    </source>
</evidence>
<keyword evidence="5" id="KW-1185">Reference proteome</keyword>
<dbReference type="STRING" id="1314776.A0A166HV66"/>
<sequence length="964" mass="106333">MSSTSSSGSRRSRGGSGIESAVTRLLVAIKQLLESLTQWSTGRATEEQVSNVYVQLGNDFNAATAAFQAQDIDMSDLSSVPDDLRDVLERCLAEDATQANLEIYLPEVRRIITSLLQGLRSKQTEYKDNVASARERRRGSSNRVSSNQQSPPQTDRNSSDYRSPSPFVTPSSRYREVTPTIAEEPQASAHSRTDSTPSPEVSMRRSDSPASGSSRPTQPVHSNSFPPPVATASSSTRSSVAESDNLRRGTSVPGGRSSRSERRDVTINGQSPPQPPHPQVPPDVVRYSLSDPPVQHIVPPPPEVVINVPSPTLPEDPRPGPSNPVERDQSPPSPLDEPSQPLDTPPLDSTQAPVMANSLAALKKSDALERRASKRFSSYTYNKMAGMARGMVSSGSAMLNRKSVVAGGSSLTPSELAFITEGDETPGPMRKPSRGRLAASPTIRSTTPSPDERGGNPPVPAKHPALEPPLEEEPEPETEATDDVTQTPTPPDTQSPNTPATITVFLQVGRQVRKVTLEPQISMANLRVLFVDKFAYNPGQENFPEIYIRDLASGIQYELEDVSEIKDKCLLSLNIEPLDQIKQHIDAQMSGLAQEIKDLRQAVGTSRRLSVIPPPANLTPQTPIATPSRPTEQQFRDVARRLSRIHPDDAPPPKLLQPQTTGTSVAASDTTSVRIVSDLKTQFDEVQNLRRDLGVLKQIYMEFMNTTKESLGTLRLQTQSVRQIANSKIGGAREYINSGKASLDTRSQSILTRVEDLQDTVENLKDDVIKRHVTPRMHIMRNLRGDIDKSAEELTAIQDHLKTIKPMWKKTWEEELQNIVEEQQFLQHQEEFVNDLLEDHKALTEIFGHVEKVISIRNAASTTRQRTFRQLPLPEDGTDGLGNVMLEIRGAAVDPERRMRAIEANQRQREREQASRTDEFEQELTGFVSGKKLKMTGGAEEVERMRQKKSEATLKAMFTGGKGQ</sequence>
<dbReference type="InterPro" id="IPR005613">
    <property type="entry name" value="AIP3_C"/>
</dbReference>
<dbReference type="SMART" id="SM00806">
    <property type="entry name" value="AIP3"/>
    <property type="match status" value="1"/>
</dbReference>
<feature type="domain" description="Actin interacting protein 3 C-terminal" evidence="3">
    <location>
        <begin position="505"/>
        <end position="951"/>
    </location>
</feature>
<dbReference type="Pfam" id="PF23153">
    <property type="entry name" value="Aip3p_Bud6_N"/>
    <property type="match status" value="1"/>
</dbReference>
<dbReference type="OrthoDB" id="783096at2759"/>
<feature type="compositionally biased region" description="Acidic residues" evidence="2">
    <location>
        <begin position="469"/>
        <end position="482"/>
    </location>
</feature>
<dbReference type="GO" id="GO:0005737">
    <property type="term" value="C:cytoplasm"/>
    <property type="evidence" value="ECO:0007669"/>
    <property type="project" value="TreeGrafter"/>
</dbReference>
<dbReference type="GO" id="GO:0005519">
    <property type="term" value="F:cytoskeletal regulatory protein binding"/>
    <property type="evidence" value="ECO:0007669"/>
    <property type="project" value="InterPro"/>
</dbReference>